<gene>
    <name evidence="2" type="primary">Cnig_chr_IV.g12137</name>
    <name evidence="2" type="ORF">B9Z55_012137</name>
</gene>
<accession>A0A2G5TVX5</accession>
<evidence type="ECO:0008006" key="4">
    <source>
        <dbReference type="Google" id="ProtNLM"/>
    </source>
</evidence>
<dbReference type="PANTHER" id="PTHR47407">
    <property type="entry name" value="PROTEIN CBG15905-RELATED"/>
    <property type="match status" value="1"/>
</dbReference>
<evidence type="ECO:0000256" key="1">
    <source>
        <dbReference type="SAM" id="Phobius"/>
    </source>
</evidence>
<dbReference type="EMBL" id="PDUG01000004">
    <property type="protein sequence ID" value="PIC31432.1"/>
    <property type="molecule type" value="Genomic_DNA"/>
</dbReference>
<proteinExistence type="predicted"/>
<keyword evidence="1" id="KW-0812">Transmembrane</keyword>
<comment type="caution">
    <text evidence="2">The sequence shown here is derived from an EMBL/GenBank/DDBJ whole genome shotgun (WGS) entry which is preliminary data.</text>
</comment>
<organism evidence="2 3">
    <name type="scientific">Caenorhabditis nigoni</name>
    <dbReference type="NCBI Taxonomy" id="1611254"/>
    <lineage>
        <taxon>Eukaryota</taxon>
        <taxon>Metazoa</taxon>
        <taxon>Ecdysozoa</taxon>
        <taxon>Nematoda</taxon>
        <taxon>Chromadorea</taxon>
        <taxon>Rhabditida</taxon>
        <taxon>Rhabditina</taxon>
        <taxon>Rhabditomorpha</taxon>
        <taxon>Rhabditoidea</taxon>
        <taxon>Rhabditidae</taxon>
        <taxon>Peloderinae</taxon>
        <taxon>Caenorhabditis</taxon>
    </lineage>
</organism>
<keyword evidence="1" id="KW-0472">Membrane</keyword>
<feature type="transmembrane region" description="Helical" evidence="1">
    <location>
        <begin position="160"/>
        <end position="178"/>
    </location>
</feature>
<dbReference type="OrthoDB" id="10520343at2759"/>
<evidence type="ECO:0000313" key="3">
    <source>
        <dbReference type="Proteomes" id="UP000230233"/>
    </source>
</evidence>
<sequence>MQSLKSRKINSSSYLPQKFQGTVRTYHLHGHSASLHFTLSPELFSDNVPVGRHGFFSSKFYKTGTPQGNQNSFDYMRTIDTVIFNFEITDADVVGGSTLSISIRDKKAVIYNKTFTSSNPPNLLAPNMAIGDYLEATYKTKYGQLTNGYFMKFETLNKSGFRSSLVLIFVLPVVLNFLRI</sequence>
<dbReference type="AlphaFoldDB" id="A0A2G5TVX5"/>
<keyword evidence="1" id="KW-1133">Transmembrane helix</keyword>
<evidence type="ECO:0000313" key="2">
    <source>
        <dbReference type="EMBL" id="PIC31432.1"/>
    </source>
</evidence>
<dbReference type="PANTHER" id="PTHR47407:SF1">
    <property type="entry name" value="CUB-LIKE DOMAIN-CONTAINING PROTEIN"/>
    <property type="match status" value="1"/>
</dbReference>
<keyword evidence="3" id="KW-1185">Reference proteome</keyword>
<protein>
    <recommendedName>
        <fullName evidence="4">CUB domain-containing protein</fullName>
    </recommendedName>
</protein>
<reference evidence="3" key="1">
    <citation type="submission" date="2017-10" db="EMBL/GenBank/DDBJ databases">
        <title>Rapid genome shrinkage in a self-fertile nematode reveals novel sperm competition proteins.</title>
        <authorList>
            <person name="Yin D."/>
            <person name="Schwarz E.M."/>
            <person name="Thomas C.G."/>
            <person name="Felde R.L."/>
            <person name="Korf I.F."/>
            <person name="Cutter A.D."/>
            <person name="Schartner C.M."/>
            <person name="Ralston E.J."/>
            <person name="Meyer B.J."/>
            <person name="Haag E.S."/>
        </authorList>
    </citation>
    <scope>NUCLEOTIDE SEQUENCE [LARGE SCALE GENOMIC DNA]</scope>
    <source>
        <strain evidence="3">JU1422</strain>
    </source>
</reference>
<dbReference type="Proteomes" id="UP000230233">
    <property type="component" value="Chromosome IV"/>
</dbReference>
<name>A0A2G5TVX5_9PELO</name>
<dbReference type="STRING" id="1611254.A0A2G5TVX5"/>